<dbReference type="EMBL" id="BABT02000047">
    <property type="protein sequence ID" value="GAA94777.1"/>
    <property type="molecule type" value="Genomic_DNA"/>
</dbReference>
<dbReference type="GO" id="GO:0005576">
    <property type="term" value="C:extracellular region"/>
    <property type="evidence" value="ECO:0007669"/>
    <property type="project" value="InterPro"/>
</dbReference>
<dbReference type="RefSeq" id="XP_014565090.1">
    <property type="nucleotide sequence ID" value="XM_014709604.1"/>
</dbReference>
<proteinExistence type="predicted"/>
<dbReference type="InParanoid" id="G7DW89"/>
<dbReference type="GO" id="GO:0004553">
    <property type="term" value="F:hydrolase activity, hydrolyzing O-glycosyl compounds"/>
    <property type="evidence" value="ECO:0007669"/>
    <property type="project" value="InterPro"/>
</dbReference>
<dbReference type="GO" id="GO:0005975">
    <property type="term" value="P:carbohydrate metabolic process"/>
    <property type="evidence" value="ECO:0007669"/>
    <property type="project" value="InterPro"/>
</dbReference>
<evidence type="ECO:0000313" key="4">
    <source>
        <dbReference type="EMBL" id="GAA94777.1"/>
    </source>
</evidence>
<dbReference type="Pfam" id="PF11901">
    <property type="entry name" value="DM9"/>
    <property type="match status" value="1"/>
</dbReference>
<dbReference type="eggNOG" id="ENOG502S3CS">
    <property type="taxonomic scope" value="Eukaryota"/>
</dbReference>
<dbReference type="OMA" id="PHYICRG"/>
<gene>
    <name evidence="4" type="primary">Mo01431</name>
    <name evidence="4" type="ORF">E5Q_01431</name>
</gene>
<evidence type="ECO:0000259" key="3">
    <source>
        <dbReference type="Pfam" id="PF02839"/>
    </source>
</evidence>
<name>G7DW89_MIXOS</name>
<evidence type="ECO:0000256" key="1">
    <source>
        <dbReference type="ARBA" id="ARBA00022801"/>
    </source>
</evidence>
<dbReference type="Proteomes" id="UP000009131">
    <property type="component" value="Unassembled WGS sequence"/>
</dbReference>
<protein>
    <recommendedName>
        <fullName evidence="3">Chitin-binding type-3 domain-containing protein</fullName>
    </recommendedName>
</protein>
<dbReference type="Gene3D" id="2.10.10.20">
    <property type="entry name" value="Carbohydrate-binding module superfamily 5/12"/>
    <property type="match status" value="1"/>
</dbReference>
<keyword evidence="1" id="KW-0378">Hydrolase</keyword>
<keyword evidence="5" id="KW-1185">Reference proteome</keyword>
<dbReference type="SUPFAM" id="SSF51055">
    <property type="entry name" value="Carbohydrate binding domain"/>
    <property type="match status" value="1"/>
</dbReference>
<evidence type="ECO:0000256" key="2">
    <source>
        <dbReference type="SAM" id="MobiDB-lite"/>
    </source>
</evidence>
<dbReference type="CDD" id="cd12214">
    <property type="entry name" value="ChiA1_BD"/>
    <property type="match status" value="1"/>
</dbReference>
<dbReference type="InterPro" id="IPR003610">
    <property type="entry name" value="CBM5/12"/>
</dbReference>
<sequence length="408" mass="43938">MADLWQPGTYYPLGSVVIYEGAQYKIIQAHTSQSDWTPPVTPALWGRMQGSGNASNAGGCQGQVTQSNSGSCQGHSHQGNSGSCQGQSYQGNSGSCQKESYQGNLGSCQGQAYQGSSGSCQGQSYQSNSSSNSQGQSYQSNSGSYQGQSYSQSGECGQSASFKDKIFGRFSSDNDNNNNENKDESWLSEERKHQLEIGGGIVAATALVGGGIWAYSAHKNKEEEEKKASAWRNAQVSEQTYFQGAQVRSETYTSNSGMLPVYWVFVQNQQIPGNAIQCGSDSGGQPLYAARAYFKHGVHIGKAGKHLKNGVSIPWGGQEHNVEKFEILCGDASRVRWIDQEGDLNIEPSFQPVEGGRDHDGRAIFVAQVKYEGSVQVGKVVIGEPHCNLAYGGKEINHAGDWKVLAYN</sequence>
<reference evidence="4 5" key="2">
    <citation type="journal article" date="2012" name="Open Biol.">
        <title>Characteristics of nucleosomes and linker DNA regions on the genome of the basidiomycete Mixia osmundae revealed by mono- and dinucleosome mapping.</title>
        <authorList>
            <person name="Nishida H."/>
            <person name="Kondo S."/>
            <person name="Matsumoto T."/>
            <person name="Suzuki Y."/>
            <person name="Yoshikawa H."/>
            <person name="Taylor T.D."/>
            <person name="Sugiyama J."/>
        </authorList>
    </citation>
    <scope>NUCLEOTIDE SEQUENCE [LARGE SCALE GENOMIC DNA]</scope>
    <source>
        <strain evidence="5">CBS 9802 / IAM 14324 / JCM 22182 / KY 12970</strain>
    </source>
</reference>
<dbReference type="SMART" id="SM00696">
    <property type="entry name" value="DM9"/>
    <property type="match status" value="2"/>
</dbReference>
<dbReference type="STRING" id="764103.G7DW89"/>
<feature type="domain" description="Chitin-binding type-3" evidence="3">
    <location>
        <begin position="5"/>
        <end position="45"/>
    </location>
</feature>
<accession>G7DW89</accession>
<dbReference type="PANTHER" id="PTHR31649">
    <property type="entry name" value="AGAP009604-PA"/>
    <property type="match status" value="1"/>
</dbReference>
<dbReference type="HOGENOM" id="CLU_072648_0_0_1"/>
<reference evidence="4 5" key="1">
    <citation type="journal article" date="2011" name="J. Gen. Appl. Microbiol.">
        <title>Draft genome sequencing of the enigmatic basidiomycete Mixia osmundae.</title>
        <authorList>
            <person name="Nishida H."/>
            <person name="Nagatsuka Y."/>
            <person name="Sugiyama J."/>
        </authorList>
    </citation>
    <scope>NUCLEOTIDE SEQUENCE [LARGE SCALE GENOMIC DNA]</scope>
    <source>
        <strain evidence="5">CBS 9802 / IAM 14324 / JCM 22182 / KY 12970</strain>
    </source>
</reference>
<feature type="region of interest" description="Disordered" evidence="2">
    <location>
        <begin position="119"/>
        <end position="187"/>
    </location>
</feature>
<dbReference type="AlphaFoldDB" id="G7DW89"/>
<dbReference type="InterPro" id="IPR006616">
    <property type="entry name" value="DM9_repeat"/>
</dbReference>
<comment type="caution">
    <text evidence="4">The sequence shown here is derived from an EMBL/GenBank/DDBJ whole genome shotgun (WGS) entry which is preliminary data.</text>
</comment>
<feature type="compositionally biased region" description="Low complexity" evidence="2">
    <location>
        <begin position="119"/>
        <end position="159"/>
    </location>
</feature>
<dbReference type="OrthoDB" id="2142040at2759"/>
<organism evidence="4 5">
    <name type="scientific">Mixia osmundae (strain CBS 9802 / IAM 14324 / JCM 22182 / KY 12970)</name>
    <dbReference type="NCBI Taxonomy" id="764103"/>
    <lineage>
        <taxon>Eukaryota</taxon>
        <taxon>Fungi</taxon>
        <taxon>Dikarya</taxon>
        <taxon>Basidiomycota</taxon>
        <taxon>Pucciniomycotina</taxon>
        <taxon>Mixiomycetes</taxon>
        <taxon>Mixiales</taxon>
        <taxon>Mixiaceae</taxon>
        <taxon>Mixia</taxon>
    </lineage>
</organism>
<evidence type="ECO:0000313" key="5">
    <source>
        <dbReference type="Proteomes" id="UP000009131"/>
    </source>
</evidence>
<dbReference type="GO" id="GO:0030246">
    <property type="term" value="F:carbohydrate binding"/>
    <property type="evidence" value="ECO:0007669"/>
    <property type="project" value="InterPro"/>
</dbReference>
<dbReference type="InterPro" id="IPR036573">
    <property type="entry name" value="CBM_sf_5/12"/>
</dbReference>
<dbReference type="PANTHER" id="PTHR31649:SF1">
    <property type="entry name" value="FARNESOIC ACID O-METHYL TRANSFERASE DOMAIN-CONTAINING PROTEIN"/>
    <property type="match status" value="1"/>
</dbReference>
<dbReference type="Pfam" id="PF02839">
    <property type="entry name" value="CBM_5_12"/>
    <property type="match status" value="1"/>
</dbReference>